<keyword evidence="2" id="KW-1185">Reference proteome</keyword>
<gene>
    <name evidence="1" type="ORF">CEPID_09725</name>
</gene>
<dbReference type="KEGG" id="cei:CEPID_09725"/>
<protein>
    <submittedName>
        <fullName evidence="1">EcsC protein family</fullName>
    </submittedName>
</protein>
<name>A0A0G3GTC4_9CORY</name>
<dbReference type="Pfam" id="PF12787">
    <property type="entry name" value="EcsC"/>
    <property type="match status" value="1"/>
</dbReference>
<dbReference type="EMBL" id="CP011541">
    <property type="protein sequence ID" value="AKK03790.1"/>
    <property type="molecule type" value="Genomic_DNA"/>
</dbReference>
<sequence length="352" mass="37570">MPYVNEAMNSMSDYESAAWQRLIEEANGANTKANRKLLKVPDKIQTKTKEVGSFVGTKSQAAIQKIPGAQQGVEVTSELLAQAMQKAMEGLHSVTVDFGMNSIDTGKVVERLNKKGAKIESFDEIRTLDLRICDRATSNSKQLYSLAGIAEGAASSLVVSGLTVSSTVSGGTTAAVAIGAVATDTVAVLTGMGRIVASVAAHYGYDVKEPEEAAFAAGVLSYSTASGSAEKAASLAALSRLTQQMMRNPTWNQLSSNLMVQVLKQVYKLLGMNLTKRKLAQAVPVLGVVINGGLNAKMAQDTFHRAHTSYRLRFLTEKYGLDPAEWAPKVDDPATDIPLIDEIIEAEIVEAD</sequence>
<accession>A0A0G3GTC4</accession>
<evidence type="ECO:0000313" key="1">
    <source>
        <dbReference type="EMBL" id="AKK03790.1"/>
    </source>
</evidence>
<dbReference type="AlphaFoldDB" id="A0A0G3GTC4"/>
<dbReference type="InterPro" id="IPR024787">
    <property type="entry name" value="EcsC"/>
</dbReference>
<evidence type="ECO:0000313" key="2">
    <source>
        <dbReference type="Proteomes" id="UP000035368"/>
    </source>
</evidence>
<proteinExistence type="predicted"/>
<dbReference type="STRING" id="1050174.CEPID_09725"/>
<reference evidence="1 2" key="1">
    <citation type="submission" date="2015-05" db="EMBL/GenBank/DDBJ databases">
        <title>Complete genome sequence of Corynebacterium epidermidicanis DSM 45586, isolated from the skin of a dog suffering from pruritus.</title>
        <authorList>
            <person name="Ruckert C."/>
            <person name="Albersmeier A."/>
            <person name="Winkler A."/>
            <person name="Tauch A."/>
        </authorList>
    </citation>
    <scope>NUCLEOTIDE SEQUENCE [LARGE SCALE GENOMIC DNA]</scope>
    <source>
        <strain evidence="1 2">DSM 45586</strain>
    </source>
</reference>
<dbReference type="PATRIC" id="fig|1050174.4.peg.1966"/>
<dbReference type="Proteomes" id="UP000035368">
    <property type="component" value="Chromosome"/>
</dbReference>
<dbReference type="PANTHER" id="PTHR41260">
    <property type="entry name" value="PROTEIN ECSC"/>
    <property type="match status" value="1"/>
</dbReference>
<organism evidence="1 2">
    <name type="scientific">Corynebacterium epidermidicanis</name>
    <dbReference type="NCBI Taxonomy" id="1050174"/>
    <lineage>
        <taxon>Bacteria</taxon>
        <taxon>Bacillati</taxon>
        <taxon>Actinomycetota</taxon>
        <taxon>Actinomycetes</taxon>
        <taxon>Mycobacteriales</taxon>
        <taxon>Corynebacteriaceae</taxon>
        <taxon>Corynebacterium</taxon>
    </lineage>
</organism>
<dbReference type="PANTHER" id="PTHR41260:SF1">
    <property type="entry name" value="PROTEIN ECSC"/>
    <property type="match status" value="1"/>
</dbReference>